<keyword evidence="2 7" id="KW-0645">Protease</keyword>
<accession>A0AAD6ZZU8</accession>
<comment type="cofactor">
    <cofactor evidence="1 7">
        <name>Zn(2+)</name>
        <dbReference type="ChEBI" id="CHEBI:29105"/>
    </cofactor>
</comment>
<dbReference type="GO" id="GO:0006508">
    <property type="term" value="P:proteolysis"/>
    <property type="evidence" value="ECO:0007669"/>
    <property type="project" value="UniProtKB-KW"/>
</dbReference>
<keyword evidence="10" id="KW-1185">Reference proteome</keyword>
<evidence type="ECO:0000313" key="9">
    <source>
        <dbReference type="EMBL" id="KAJ7346149.1"/>
    </source>
</evidence>
<dbReference type="Gene3D" id="3.10.170.10">
    <property type="match status" value="1"/>
</dbReference>
<keyword evidence="4 7" id="KW-0378">Hydrolase</keyword>
<evidence type="ECO:0000256" key="1">
    <source>
        <dbReference type="ARBA" id="ARBA00001947"/>
    </source>
</evidence>
<evidence type="ECO:0000256" key="8">
    <source>
        <dbReference type="SAM" id="MobiDB-lite"/>
    </source>
</evidence>
<keyword evidence="5 7" id="KW-0862">Zinc</keyword>
<organism evidence="9 10">
    <name type="scientific">Mycena albidolilacea</name>
    <dbReference type="NCBI Taxonomy" id="1033008"/>
    <lineage>
        <taxon>Eukaryota</taxon>
        <taxon>Fungi</taxon>
        <taxon>Dikarya</taxon>
        <taxon>Basidiomycota</taxon>
        <taxon>Agaricomycotina</taxon>
        <taxon>Agaricomycetes</taxon>
        <taxon>Agaricomycetidae</taxon>
        <taxon>Agaricales</taxon>
        <taxon>Marasmiineae</taxon>
        <taxon>Mycenaceae</taxon>
        <taxon>Mycena</taxon>
    </lineage>
</organism>
<proteinExistence type="inferred from homology"/>
<comment type="subcellular location">
    <subcellularLocation>
        <location evidence="7">Secreted</location>
    </subcellularLocation>
</comment>
<dbReference type="EMBL" id="JARIHO010000021">
    <property type="protein sequence ID" value="KAJ7346149.1"/>
    <property type="molecule type" value="Genomic_DNA"/>
</dbReference>
<dbReference type="GO" id="GO:0004222">
    <property type="term" value="F:metalloendopeptidase activity"/>
    <property type="evidence" value="ECO:0007669"/>
    <property type="project" value="InterPro"/>
</dbReference>
<dbReference type="GO" id="GO:0005615">
    <property type="term" value="C:extracellular space"/>
    <property type="evidence" value="ECO:0007669"/>
    <property type="project" value="InterPro"/>
</dbReference>
<comment type="caution">
    <text evidence="9">The sequence shown here is derived from an EMBL/GenBank/DDBJ whole genome shotgun (WGS) entry which is preliminary data.</text>
</comment>
<dbReference type="Proteomes" id="UP001218218">
    <property type="component" value="Unassembled WGS sequence"/>
</dbReference>
<gene>
    <name evidence="9" type="ORF">DFH08DRAFT_1008097</name>
</gene>
<evidence type="ECO:0000256" key="6">
    <source>
        <dbReference type="ARBA" id="ARBA00023049"/>
    </source>
</evidence>
<keyword evidence="7" id="KW-0964">Secreted</keyword>
<evidence type="ECO:0000256" key="2">
    <source>
        <dbReference type="ARBA" id="ARBA00022670"/>
    </source>
</evidence>
<reference evidence="9" key="1">
    <citation type="submission" date="2023-03" db="EMBL/GenBank/DDBJ databases">
        <title>Massive genome expansion in bonnet fungi (Mycena s.s.) driven by repeated elements and novel gene families across ecological guilds.</title>
        <authorList>
            <consortium name="Lawrence Berkeley National Laboratory"/>
            <person name="Harder C.B."/>
            <person name="Miyauchi S."/>
            <person name="Viragh M."/>
            <person name="Kuo A."/>
            <person name="Thoen E."/>
            <person name="Andreopoulos B."/>
            <person name="Lu D."/>
            <person name="Skrede I."/>
            <person name="Drula E."/>
            <person name="Henrissat B."/>
            <person name="Morin E."/>
            <person name="Kohler A."/>
            <person name="Barry K."/>
            <person name="LaButti K."/>
            <person name="Morin E."/>
            <person name="Salamov A."/>
            <person name="Lipzen A."/>
            <person name="Mereny Z."/>
            <person name="Hegedus B."/>
            <person name="Baldrian P."/>
            <person name="Stursova M."/>
            <person name="Weitz H."/>
            <person name="Taylor A."/>
            <person name="Grigoriev I.V."/>
            <person name="Nagy L.G."/>
            <person name="Martin F."/>
            <person name="Kauserud H."/>
        </authorList>
    </citation>
    <scope>NUCLEOTIDE SEQUENCE</scope>
    <source>
        <strain evidence="9">CBHHK002</strain>
    </source>
</reference>
<dbReference type="Pfam" id="PF02128">
    <property type="entry name" value="Peptidase_M36"/>
    <property type="match status" value="1"/>
</dbReference>
<evidence type="ECO:0000313" key="10">
    <source>
        <dbReference type="Proteomes" id="UP001218218"/>
    </source>
</evidence>
<evidence type="ECO:0000256" key="3">
    <source>
        <dbReference type="ARBA" id="ARBA00022723"/>
    </source>
</evidence>
<dbReference type="SUPFAM" id="SSF55486">
    <property type="entry name" value="Metalloproteases ('zincins'), catalytic domain"/>
    <property type="match status" value="1"/>
</dbReference>
<protein>
    <recommendedName>
        <fullName evidence="7">Extracellular metalloproteinase</fullName>
        <ecNumber evidence="7">3.4.24.-</ecNumber>
    </recommendedName>
    <alternativeName>
        <fullName evidence="7">Fungalysin</fullName>
    </alternativeName>
</protein>
<evidence type="ECO:0000256" key="5">
    <source>
        <dbReference type="ARBA" id="ARBA00022833"/>
    </source>
</evidence>
<dbReference type="PANTHER" id="PTHR33478:SF1">
    <property type="entry name" value="EXTRACELLULAR METALLOPROTEINASE MEP"/>
    <property type="match status" value="1"/>
</dbReference>
<dbReference type="InterPro" id="IPR050371">
    <property type="entry name" value="Fungal_virulence_M36"/>
</dbReference>
<keyword evidence="3 7" id="KW-0479">Metal-binding</keyword>
<dbReference type="GO" id="GO:0008270">
    <property type="term" value="F:zinc ion binding"/>
    <property type="evidence" value="ECO:0007669"/>
    <property type="project" value="InterPro"/>
</dbReference>
<dbReference type="EC" id="3.4.24.-" evidence="7"/>
<comment type="similarity">
    <text evidence="7">Belongs to the peptidase M36 family.</text>
</comment>
<feature type="compositionally biased region" description="Low complexity" evidence="8">
    <location>
        <begin position="207"/>
        <end position="216"/>
    </location>
</feature>
<keyword evidence="7" id="KW-0865">Zymogen</keyword>
<feature type="region of interest" description="Disordered" evidence="8">
    <location>
        <begin position="197"/>
        <end position="216"/>
    </location>
</feature>
<evidence type="ECO:0000256" key="4">
    <source>
        <dbReference type="ARBA" id="ARBA00022801"/>
    </source>
</evidence>
<dbReference type="PRINTS" id="PR00999">
    <property type="entry name" value="FUNGALYSIN"/>
</dbReference>
<dbReference type="PANTHER" id="PTHR33478">
    <property type="entry name" value="EXTRACELLULAR METALLOPROTEINASE MEP"/>
    <property type="match status" value="1"/>
</dbReference>
<dbReference type="AlphaFoldDB" id="A0AAD6ZZU8"/>
<sequence length="319" mass="34288">MDDLQRSRFKLVLKDLGKEPTRCNSKSICNALSITSGQRVRRPTTLGQLGDDRIGDQLSHQFDLKSVRGNNSGVKSLACVGIDENRMNGASSFVKPCEYSPKGSAPTLSACSASLVSSSPTVSVDVAISVAEAAVDGKHNNIPTTLEYLANADNTTSLVYVVQVQNPAQDLVSRLSYFQQDLTEGFKLLVNPQDPVSSPLGWHDDGTTTSNDTSGTNTMVYLDQNTTDTTPQSSPGIFNYTQNPTLTPGAGMNSDAARTNVFYIINTVHDVWYEYGFTEAAFNFQQTNVHTGGVGGDRVLASVQNSEGINNANFATLPE</sequence>
<name>A0AAD6ZZU8_9AGAR</name>
<keyword evidence="6 7" id="KW-0482">Metalloprotease</keyword>
<evidence type="ECO:0000256" key="7">
    <source>
        <dbReference type="RuleBase" id="RU364017"/>
    </source>
</evidence>
<dbReference type="InterPro" id="IPR001842">
    <property type="entry name" value="Peptidase_M36"/>
</dbReference>